<dbReference type="GO" id="GO:0003735">
    <property type="term" value="F:structural constituent of ribosome"/>
    <property type="evidence" value="ECO:0007669"/>
    <property type="project" value="InterPro"/>
</dbReference>
<feature type="domain" description="RNase III" evidence="1">
    <location>
        <begin position="16"/>
        <end position="166"/>
    </location>
</feature>
<dbReference type="InterPro" id="IPR036389">
    <property type="entry name" value="RNase_III_sf"/>
</dbReference>
<gene>
    <name evidence="2" type="ORF">POSPLADRAFT_1158895</name>
</gene>
<dbReference type="EMBL" id="KZ110611">
    <property type="protein sequence ID" value="OSX56731.1"/>
    <property type="molecule type" value="Genomic_DNA"/>
</dbReference>
<dbReference type="GO" id="GO:0006396">
    <property type="term" value="P:RNA processing"/>
    <property type="evidence" value="ECO:0007669"/>
    <property type="project" value="InterPro"/>
</dbReference>
<dbReference type="SUPFAM" id="SSF69065">
    <property type="entry name" value="RNase III domain-like"/>
    <property type="match status" value="1"/>
</dbReference>
<accession>A0A1X6MJW0</accession>
<dbReference type="Pfam" id="PF14622">
    <property type="entry name" value="Ribonucleas_3_3"/>
    <property type="match status" value="1"/>
</dbReference>
<protein>
    <recommendedName>
        <fullName evidence="1">RNase III domain-containing protein</fullName>
    </recommendedName>
</protein>
<dbReference type="GO" id="GO:0032543">
    <property type="term" value="P:mitochondrial translation"/>
    <property type="evidence" value="ECO:0007669"/>
    <property type="project" value="InterPro"/>
</dbReference>
<reference evidence="2 3" key="1">
    <citation type="submission" date="2017-04" db="EMBL/GenBank/DDBJ databases">
        <title>Genome Sequence of the Model Brown-Rot Fungus Postia placenta SB12.</title>
        <authorList>
            <consortium name="DOE Joint Genome Institute"/>
            <person name="Gaskell J."/>
            <person name="Kersten P."/>
            <person name="Larrondo L.F."/>
            <person name="Canessa P."/>
            <person name="Martinez D."/>
            <person name="Hibbett D."/>
            <person name="Schmoll M."/>
            <person name="Kubicek C.P."/>
            <person name="Martinez A.T."/>
            <person name="Yadav J."/>
            <person name="Master E."/>
            <person name="Magnuson J.K."/>
            <person name="James T."/>
            <person name="Yaver D."/>
            <person name="Berka R."/>
            <person name="Labutti K."/>
            <person name="Lipzen A."/>
            <person name="Aerts A."/>
            <person name="Barry K."/>
            <person name="Henrissat B."/>
            <person name="Blanchette R."/>
            <person name="Grigoriev I."/>
            <person name="Cullen D."/>
        </authorList>
    </citation>
    <scope>NUCLEOTIDE SEQUENCE [LARGE SCALE GENOMIC DNA]</scope>
    <source>
        <strain evidence="2 3">MAD-698-R-SB12</strain>
    </source>
</reference>
<dbReference type="CDD" id="cd00593">
    <property type="entry name" value="RIBOc"/>
    <property type="match status" value="1"/>
</dbReference>
<dbReference type="Gene3D" id="1.10.1520.10">
    <property type="entry name" value="Ribonuclease III domain"/>
    <property type="match status" value="1"/>
</dbReference>
<evidence type="ECO:0000313" key="3">
    <source>
        <dbReference type="Proteomes" id="UP000194127"/>
    </source>
</evidence>
<proteinExistence type="predicted"/>
<dbReference type="GeneID" id="36332328"/>
<dbReference type="GO" id="GO:0004525">
    <property type="term" value="F:ribonuclease III activity"/>
    <property type="evidence" value="ECO:0007669"/>
    <property type="project" value="InterPro"/>
</dbReference>
<dbReference type="STRING" id="670580.A0A1X6MJW0"/>
<dbReference type="PANTHER" id="PTHR28160">
    <property type="entry name" value="54S RIBOSOMAL PROTEIN L15, MITOCHONDRIAL"/>
    <property type="match status" value="1"/>
</dbReference>
<organism evidence="2 3">
    <name type="scientific">Postia placenta MAD-698-R-SB12</name>
    <dbReference type="NCBI Taxonomy" id="670580"/>
    <lineage>
        <taxon>Eukaryota</taxon>
        <taxon>Fungi</taxon>
        <taxon>Dikarya</taxon>
        <taxon>Basidiomycota</taxon>
        <taxon>Agaricomycotina</taxon>
        <taxon>Agaricomycetes</taxon>
        <taxon>Polyporales</taxon>
        <taxon>Adustoporiaceae</taxon>
        <taxon>Rhodonia</taxon>
    </lineage>
</organism>
<dbReference type="OrthoDB" id="2281895at2759"/>
<evidence type="ECO:0000313" key="2">
    <source>
        <dbReference type="EMBL" id="OSX56731.1"/>
    </source>
</evidence>
<dbReference type="PANTHER" id="PTHR28160:SF1">
    <property type="entry name" value="LARGE RIBOSOMAL SUBUNIT PROTEIN ML57"/>
    <property type="match status" value="1"/>
</dbReference>
<dbReference type="Proteomes" id="UP000194127">
    <property type="component" value="Unassembled WGS sequence"/>
</dbReference>
<evidence type="ECO:0000259" key="1">
    <source>
        <dbReference type="Pfam" id="PF14622"/>
    </source>
</evidence>
<sequence length="208" mass="22754">MEQHLNSLFPPLKFPPELAARILTHTSHPDAIYRHNARLSFIGRRILQTYLHLFLHSSPALHPTHDYSQISQRALNTYVLGEHVAPLWSFGKVMKWTPVAGPLLSTPTARQEGPVAVLSRLGPEASRSVGLYKVQGTAVEALVGGVFHQFGGSVAHRLFHTRVLPNILVPGRPEGLPDVFHEHVMEVCDSMGGLKGDLLAAESAASES</sequence>
<dbReference type="GO" id="GO:0005762">
    <property type="term" value="C:mitochondrial large ribosomal subunit"/>
    <property type="evidence" value="ECO:0007669"/>
    <property type="project" value="InterPro"/>
</dbReference>
<dbReference type="RefSeq" id="XP_024333525.1">
    <property type="nucleotide sequence ID" value="XM_024487379.1"/>
</dbReference>
<dbReference type="AlphaFoldDB" id="A0A1X6MJW0"/>
<keyword evidence="3" id="KW-1185">Reference proteome</keyword>
<dbReference type="InterPro" id="IPR040030">
    <property type="entry name" value="Ribosomal_mL57"/>
</dbReference>
<dbReference type="InterPro" id="IPR000999">
    <property type="entry name" value="RNase_III_dom"/>
</dbReference>
<name>A0A1X6MJW0_9APHY</name>